<dbReference type="InterPro" id="IPR002641">
    <property type="entry name" value="PNPLA_dom"/>
</dbReference>
<dbReference type="PROSITE" id="PS51635">
    <property type="entry name" value="PNPLA"/>
    <property type="match status" value="1"/>
</dbReference>
<dbReference type="Pfam" id="PF01734">
    <property type="entry name" value="Patatin"/>
    <property type="match status" value="1"/>
</dbReference>
<evidence type="ECO:0000256" key="4">
    <source>
        <dbReference type="PROSITE-ProRule" id="PRU01161"/>
    </source>
</evidence>
<comment type="caution">
    <text evidence="6">The sequence shown here is derived from an EMBL/GenBank/DDBJ whole genome shotgun (WGS) entry which is preliminary data.</text>
</comment>
<comment type="caution">
    <text evidence="4">Lacks conserved residue(s) required for the propagation of feature annotation.</text>
</comment>
<keyword evidence="3 4" id="KW-0443">Lipid metabolism</keyword>
<dbReference type="GO" id="GO:0016787">
    <property type="term" value="F:hydrolase activity"/>
    <property type="evidence" value="ECO:0007669"/>
    <property type="project" value="UniProtKB-UniRule"/>
</dbReference>
<name>A0A0V8M3F6_9CHLR</name>
<sequence>MPASKPPKIGIALGGGAARGIIHIGVLEVLEKEAIPLDLVTGTSMGAIIGALYASGHTPPEMKEIVSNLSWKQLMPLLDLAAPRAGFLSSRKIKDYLKELIGDVTFAELKKPFACVAADVKTGQEVLFREGPVIDGVIASMSLPIIFRPVKNKNRFLVDGGLITPIPAQIVRDIGADFVIAVNAIYHHDYIKPDKDSAPSIFDTAFQIVNIMSIHMAKENLQAADIAIEPDLSGIGPGDFLKAPEIVLRGELSATDAIPNLKHLLLQKYSYTPPI</sequence>
<dbReference type="InterPro" id="IPR050301">
    <property type="entry name" value="NTE"/>
</dbReference>
<dbReference type="PANTHER" id="PTHR14226:SF76">
    <property type="entry name" value="NTE FAMILY PROTEIN RSSA"/>
    <property type="match status" value="1"/>
</dbReference>
<dbReference type="CDD" id="cd07228">
    <property type="entry name" value="Pat_NTE_like_bacteria"/>
    <property type="match status" value="1"/>
</dbReference>
<feature type="active site" description="Nucleophile" evidence="4">
    <location>
        <position position="44"/>
    </location>
</feature>
<dbReference type="RefSeq" id="WP_058292417.1">
    <property type="nucleotide sequence ID" value="NZ_JGYD01000012.1"/>
</dbReference>
<evidence type="ECO:0000313" key="6">
    <source>
        <dbReference type="EMBL" id="KSV18302.1"/>
    </source>
</evidence>
<organism evidence="6 7">
    <name type="scientific">Dehalococcoides mccartyi</name>
    <dbReference type="NCBI Taxonomy" id="61435"/>
    <lineage>
        <taxon>Bacteria</taxon>
        <taxon>Bacillati</taxon>
        <taxon>Chloroflexota</taxon>
        <taxon>Dehalococcoidia</taxon>
        <taxon>Dehalococcoidales</taxon>
        <taxon>Dehalococcoidaceae</taxon>
        <taxon>Dehalococcoides</taxon>
    </lineage>
</organism>
<dbReference type="OrthoDB" id="9770965at2"/>
<reference evidence="6 7" key="1">
    <citation type="journal article" date="2015" name="Sci. Rep.">
        <title>A comparative genomics and reductive dehalogenase gene transcription study of two chloroethene-respiring bacteria, Dehalococcoides mccartyi strains MB and 11a.</title>
        <authorList>
            <person name="Low A."/>
            <person name="Shen Z."/>
            <person name="Cheng D."/>
            <person name="Rogers M.J."/>
            <person name="Lee P.K."/>
            <person name="He J."/>
        </authorList>
    </citation>
    <scope>NUCLEOTIDE SEQUENCE [LARGE SCALE GENOMIC DNA]</scope>
    <source>
        <strain evidence="6 7">MB</strain>
    </source>
</reference>
<gene>
    <name evidence="6" type="ORF">DA01_05680</name>
</gene>
<evidence type="ECO:0000256" key="3">
    <source>
        <dbReference type="ARBA" id="ARBA00023098"/>
    </source>
</evidence>
<dbReference type="GO" id="GO:0016042">
    <property type="term" value="P:lipid catabolic process"/>
    <property type="evidence" value="ECO:0007669"/>
    <property type="project" value="UniProtKB-UniRule"/>
</dbReference>
<feature type="short sequence motif" description="DGA/G" evidence="4">
    <location>
        <begin position="159"/>
        <end position="161"/>
    </location>
</feature>
<keyword evidence="2 4" id="KW-0442">Lipid degradation</keyword>
<feature type="active site" description="Proton acceptor" evidence="4">
    <location>
        <position position="159"/>
    </location>
</feature>
<evidence type="ECO:0000313" key="7">
    <source>
        <dbReference type="Proteomes" id="UP000053577"/>
    </source>
</evidence>
<dbReference type="SUPFAM" id="SSF52151">
    <property type="entry name" value="FabD/lysophospholipase-like"/>
    <property type="match status" value="1"/>
</dbReference>
<evidence type="ECO:0000256" key="2">
    <source>
        <dbReference type="ARBA" id="ARBA00022963"/>
    </source>
</evidence>
<protein>
    <submittedName>
        <fullName evidence="6">Patatin</fullName>
    </submittedName>
</protein>
<dbReference type="InterPro" id="IPR016035">
    <property type="entry name" value="Acyl_Trfase/lysoPLipase"/>
</dbReference>
<proteinExistence type="predicted"/>
<dbReference type="AlphaFoldDB" id="A0A0V8M3F6"/>
<evidence type="ECO:0000259" key="5">
    <source>
        <dbReference type="PROSITE" id="PS51635"/>
    </source>
</evidence>
<accession>A0A0V8M3F6</accession>
<evidence type="ECO:0000256" key="1">
    <source>
        <dbReference type="ARBA" id="ARBA00022801"/>
    </source>
</evidence>
<keyword evidence="1 4" id="KW-0378">Hydrolase</keyword>
<dbReference type="Proteomes" id="UP000053577">
    <property type="component" value="Unassembled WGS sequence"/>
</dbReference>
<feature type="short sequence motif" description="GXSXG" evidence="4">
    <location>
        <begin position="42"/>
        <end position="46"/>
    </location>
</feature>
<dbReference type="PATRIC" id="fig|61435.5.peg.1123"/>
<dbReference type="PANTHER" id="PTHR14226">
    <property type="entry name" value="NEUROPATHY TARGET ESTERASE/SWISS CHEESE D.MELANOGASTER"/>
    <property type="match status" value="1"/>
</dbReference>
<feature type="domain" description="PNPLA" evidence="5">
    <location>
        <begin position="11"/>
        <end position="172"/>
    </location>
</feature>
<dbReference type="EMBL" id="JGYD01000012">
    <property type="protein sequence ID" value="KSV18302.1"/>
    <property type="molecule type" value="Genomic_DNA"/>
</dbReference>
<dbReference type="Gene3D" id="3.40.1090.10">
    <property type="entry name" value="Cytosolic phospholipase A2 catalytic domain"/>
    <property type="match status" value="1"/>
</dbReference>